<keyword evidence="2" id="KW-1185">Reference proteome</keyword>
<evidence type="ECO:0000313" key="2">
    <source>
        <dbReference type="Proteomes" id="UP000026962"/>
    </source>
</evidence>
<dbReference type="HOGENOM" id="CLU_2744411_0_0_1"/>
<dbReference type="AlphaFoldDB" id="A0A0E0LW24"/>
<dbReference type="Gramene" id="OPUNC08G16320.1">
    <property type="protein sequence ID" value="OPUNC08G16320.1"/>
    <property type="gene ID" value="OPUNC08G16320"/>
</dbReference>
<protein>
    <submittedName>
        <fullName evidence="1">Uncharacterized protein</fullName>
    </submittedName>
</protein>
<sequence length="71" mass="8051">MAAENNWTFAVERMQQAIAASWRWPRQRRPTGMAPVGTAATAAMSSRLCRRCSAVAWTRRFLDPQGNRKTL</sequence>
<name>A0A0E0LW24_ORYPU</name>
<proteinExistence type="predicted"/>
<dbReference type="EnsemblPlants" id="OPUNC08G16320.1">
    <property type="protein sequence ID" value="OPUNC08G16320.1"/>
    <property type="gene ID" value="OPUNC08G16320"/>
</dbReference>
<reference evidence="1" key="1">
    <citation type="submission" date="2015-04" db="UniProtKB">
        <authorList>
            <consortium name="EnsemblPlants"/>
        </authorList>
    </citation>
    <scope>IDENTIFICATION</scope>
</reference>
<reference evidence="1" key="2">
    <citation type="submission" date="2018-05" db="EMBL/GenBank/DDBJ databases">
        <title>OpunRS2 (Oryza punctata Reference Sequence Version 2).</title>
        <authorList>
            <person name="Zhang J."/>
            <person name="Kudrna D."/>
            <person name="Lee S."/>
            <person name="Talag J."/>
            <person name="Welchert J."/>
            <person name="Wing R.A."/>
        </authorList>
    </citation>
    <scope>NUCLEOTIDE SEQUENCE [LARGE SCALE GENOMIC DNA]</scope>
</reference>
<evidence type="ECO:0000313" key="1">
    <source>
        <dbReference type="EnsemblPlants" id="OPUNC08G16320.1"/>
    </source>
</evidence>
<accession>A0A0E0LW24</accession>
<dbReference type="Proteomes" id="UP000026962">
    <property type="component" value="Chromosome 8"/>
</dbReference>
<organism evidence="1">
    <name type="scientific">Oryza punctata</name>
    <name type="common">Red rice</name>
    <dbReference type="NCBI Taxonomy" id="4537"/>
    <lineage>
        <taxon>Eukaryota</taxon>
        <taxon>Viridiplantae</taxon>
        <taxon>Streptophyta</taxon>
        <taxon>Embryophyta</taxon>
        <taxon>Tracheophyta</taxon>
        <taxon>Spermatophyta</taxon>
        <taxon>Magnoliopsida</taxon>
        <taxon>Liliopsida</taxon>
        <taxon>Poales</taxon>
        <taxon>Poaceae</taxon>
        <taxon>BOP clade</taxon>
        <taxon>Oryzoideae</taxon>
        <taxon>Oryzeae</taxon>
        <taxon>Oryzinae</taxon>
        <taxon>Oryza</taxon>
    </lineage>
</organism>